<dbReference type="AlphaFoldDB" id="A3K4M3"/>
<dbReference type="InterPro" id="IPR042095">
    <property type="entry name" value="SUMF_sf"/>
</dbReference>
<organism evidence="3 4">
    <name type="scientific">Sagittula stellata (strain ATCC 700073 / DSM 11524 / E-37)</name>
    <dbReference type="NCBI Taxonomy" id="388399"/>
    <lineage>
        <taxon>Bacteria</taxon>
        <taxon>Pseudomonadati</taxon>
        <taxon>Pseudomonadota</taxon>
        <taxon>Alphaproteobacteria</taxon>
        <taxon>Rhodobacterales</taxon>
        <taxon>Roseobacteraceae</taxon>
        <taxon>Sagittula</taxon>
    </lineage>
</organism>
<evidence type="ECO:0000313" key="4">
    <source>
        <dbReference type="Proteomes" id="UP000005713"/>
    </source>
</evidence>
<dbReference type="Pfam" id="PF03781">
    <property type="entry name" value="FGE-sulfatase"/>
    <property type="match status" value="1"/>
</dbReference>
<protein>
    <recommendedName>
        <fullName evidence="2">Sulfatase-modifying factor enzyme-like domain-containing protein</fullName>
    </recommendedName>
</protein>
<keyword evidence="1" id="KW-0175">Coiled coil</keyword>
<proteinExistence type="predicted"/>
<accession>A3K4M3</accession>
<dbReference type="EMBL" id="AAYA01000007">
    <property type="protein sequence ID" value="EBA07922.1"/>
    <property type="molecule type" value="Genomic_DNA"/>
</dbReference>
<dbReference type="SUPFAM" id="SSF57997">
    <property type="entry name" value="Tropomyosin"/>
    <property type="match status" value="1"/>
</dbReference>
<comment type="caution">
    <text evidence="3">The sequence shown here is derived from an EMBL/GenBank/DDBJ whole genome shotgun (WGS) entry which is preliminary data.</text>
</comment>
<dbReference type="InterPro" id="IPR005532">
    <property type="entry name" value="SUMF_dom"/>
</dbReference>
<keyword evidence="4" id="KW-1185">Reference proteome</keyword>
<dbReference type="Proteomes" id="UP000005713">
    <property type="component" value="Unassembled WGS sequence"/>
</dbReference>
<dbReference type="InterPro" id="IPR016187">
    <property type="entry name" value="CTDL_fold"/>
</dbReference>
<feature type="coiled-coil region" evidence="1">
    <location>
        <begin position="17"/>
        <end position="93"/>
    </location>
</feature>
<dbReference type="SUPFAM" id="SSF56436">
    <property type="entry name" value="C-type lectin-like"/>
    <property type="match status" value="1"/>
</dbReference>
<sequence>MASQSGNGASSKCEADLQTAYNEIALLKADLSLLEEDAGIFTSELKQREQQVTLLSMDLSNTEEQNDVLKGELDTAEAALDTARTDLQDALSQGRENQRSMSRIQRTVAARLEGLDIAVNEDDDTVELLSLLLSTLEAQPKSPRTPLPPVDTSDLNCEAFGFADFVAVPPKLYDLSVGDLSEYLKQVDASNVEIDQGFCVQRKDVTNAEFKAFFDDLSNGHRDALDLGAWTPIGRDSDSATSLSYTQAVAYADWLSTSHDETVSLPTRDQWFAALAVSTRLSNGDLERSLKFETMEWINASPCDVGYNQVLGLAERSTRWGPEACLDENLQSPTLGFRVVVQP</sequence>
<evidence type="ECO:0000313" key="3">
    <source>
        <dbReference type="EMBL" id="EBA07922.1"/>
    </source>
</evidence>
<dbReference type="Gene3D" id="3.90.1580.10">
    <property type="entry name" value="paralog of FGE (formylglycine-generating enzyme)"/>
    <property type="match status" value="1"/>
</dbReference>
<evidence type="ECO:0000256" key="1">
    <source>
        <dbReference type="SAM" id="Coils"/>
    </source>
</evidence>
<gene>
    <name evidence="3" type="ORF">SSE37_01675</name>
</gene>
<feature type="domain" description="Sulfatase-modifying factor enzyme-like" evidence="2">
    <location>
        <begin position="189"/>
        <end position="279"/>
    </location>
</feature>
<reference evidence="3 4" key="1">
    <citation type="submission" date="2006-06" db="EMBL/GenBank/DDBJ databases">
        <authorList>
            <person name="Moran M.A."/>
            <person name="Ferriera S."/>
            <person name="Johnson J."/>
            <person name="Kravitz S."/>
            <person name="Beeson K."/>
            <person name="Sutton G."/>
            <person name="Rogers Y.-H."/>
            <person name="Friedman R."/>
            <person name="Frazier M."/>
            <person name="Venter J.C."/>
        </authorList>
    </citation>
    <scope>NUCLEOTIDE SEQUENCE [LARGE SCALE GENOMIC DNA]</scope>
    <source>
        <strain evidence="3 4">E-37</strain>
    </source>
</reference>
<evidence type="ECO:0000259" key="2">
    <source>
        <dbReference type="Pfam" id="PF03781"/>
    </source>
</evidence>
<name>A3K4M3_SAGS3</name>